<dbReference type="RefSeq" id="WP_034738291.1">
    <property type="nucleotide sequence ID" value="NZ_AWFG01000016.1"/>
</dbReference>
<sequence>MNKIVLTSLATLMLAGCVSSPARAEADPADVARAVEILGKSVAFDTVAGRGKVPAYAAYLAGELETAGFAKADIEIVPLGETASLIARYPGKSSDTPIVLNAHMDVVEADPADWVRDPFTMETDGTYYYGRGVLDNKYGLTMVVTTLMRLKREGFVPAHDMILVLTGDEETAQETAASVAPRFKGARMVLNADAGGGTLSDEGAPRYYSLQAGEKTYADFEVVITNPGGHSSRPTGSNAIVDMSAALERVAAYEFPTQTSELTQAYFRETAKQVPGEIGTAMARFAENPEDAEAVVLLSAQPEYIGQIRTTCVTTQIEGGHAQNALPQRVTANINCRIFPGVSPKSVQAKLQELVGDGAEVNFPVEYPQSETSPLDAELMAAVRKAVDIQSPGLTIIPSMSAGTTDSLLFRGQGIPSYGVSGIFMKPSDDFAHGLNERVPVDSIPGALEHWHVLLTELAG</sequence>
<proteinExistence type="inferred from homology"/>
<comment type="cofactor">
    <cofactor evidence="1">
        <name>Zn(2+)</name>
        <dbReference type="ChEBI" id="CHEBI:29105"/>
    </cofactor>
</comment>
<dbReference type="PROSITE" id="PS51257">
    <property type="entry name" value="PROKAR_LIPOPROTEIN"/>
    <property type="match status" value="1"/>
</dbReference>
<name>A0A062UJE7_9PROT</name>
<gene>
    <name evidence="8" type="ORF">HY30_14930</name>
</gene>
<dbReference type="EMBL" id="AWFG01000016">
    <property type="protein sequence ID" value="KCZ59414.1"/>
    <property type="molecule type" value="Genomic_DNA"/>
</dbReference>
<feature type="domain" description="Peptidase M20 dimerisation" evidence="7">
    <location>
        <begin position="213"/>
        <end position="358"/>
    </location>
</feature>
<dbReference type="NCBIfam" id="NF006596">
    <property type="entry name" value="PRK09133.1"/>
    <property type="match status" value="1"/>
</dbReference>
<dbReference type="STRING" id="1280947.HY30_14930"/>
<comment type="similarity">
    <text evidence="2">Belongs to the peptidase M20A family.</text>
</comment>
<dbReference type="SUPFAM" id="SSF55031">
    <property type="entry name" value="Bacterial exopeptidase dimerisation domain"/>
    <property type="match status" value="1"/>
</dbReference>
<dbReference type="Gene3D" id="1.10.150.900">
    <property type="match status" value="1"/>
</dbReference>
<dbReference type="Pfam" id="PF01546">
    <property type="entry name" value="Peptidase_M20"/>
    <property type="match status" value="1"/>
</dbReference>
<dbReference type="InterPro" id="IPR002933">
    <property type="entry name" value="Peptidase_M20"/>
</dbReference>
<dbReference type="GO" id="GO:0046872">
    <property type="term" value="F:metal ion binding"/>
    <property type="evidence" value="ECO:0007669"/>
    <property type="project" value="UniProtKB-KW"/>
</dbReference>
<organism evidence="8 9">
    <name type="scientific">Hyphomonas chukchiensis</name>
    <dbReference type="NCBI Taxonomy" id="1280947"/>
    <lineage>
        <taxon>Bacteria</taxon>
        <taxon>Pseudomonadati</taxon>
        <taxon>Pseudomonadota</taxon>
        <taxon>Alphaproteobacteria</taxon>
        <taxon>Hyphomonadales</taxon>
        <taxon>Hyphomonadaceae</taxon>
        <taxon>Hyphomonas</taxon>
    </lineage>
</organism>
<comment type="caution">
    <text evidence="8">The sequence shown here is derived from an EMBL/GenBank/DDBJ whole genome shotgun (WGS) entry which is preliminary data.</text>
</comment>
<reference evidence="8 9" key="1">
    <citation type="journal article" date="2014" name="Antonie Van Leeuwenhoek">
        <title>Hyphomonas beringensis sp. nov. and Hyphomonas chukchiensis sp. nov., isolated from surface seawater of the Bering Sea and Chukchi Sea.</title>
        <authorList>
            <person name="Li C."/>
            <person name="Lai Q."/>
            <person name="Li G."/>
            <person name="Dong C."/>
            <person name="Wang J."/>
            <person name="Liao Y."/>
            <person name="Shao Z."/>
        </authorList>
    </citation>
    <scope>NUCLEOTIDE SEQUENCE [LARGE SCALE GENOMIC DNA]</scope>
    <source>
        <strain evidence="8 9">BH-BN04-4</strain>
    </source>
</reference>
<dbReference type="InterPro" id="IPR036264">
    <property type="entry name" value="Bact_exopeptidase_dim_dom"/>
</dbReference>
<dbReference type="InterPro" id="IPR050072">
    <property type="entry name" value="Peptidase_M20A"/>
</dbReference>
<protein>
    <recommendedName>
        <fullName evidence="7">Peptidase M20 dimerisation domain-containing protein</fullName>
    </recommendedName>
</protein>
<dbReference type="eggNOG" id="COG0624">
    <property type="taxonomic scope" value="Bacteria"/>
</dbReference>
<dbReference type="PANTHER" id="PTHR43808:SF8">
    <property type="entry name" value="PEPTIDASE M20 DIMERISATION DOMAIN-CONTAINING PROTEIN"/>
    <property type="match status" value="1"/>
</dbReference>
<evidence type="ECO:0000256" key="2">
    <source>
        <dbReference type="ARBA" id="ARBA00006247"/>
    </source>
</evidence>
<evidence type="ECO:0000256" key="1">
    <source>
        <dbReference type="ARBA" id="ARBA00001947"/>
    </source>
</evidence>
<evidence type="ECO:0000256" key="4">
    <source>
        <dbReference type="ARBA" id="ARBA00022801"/>
    </source>
</evidence>
<dbReference type="OrthoDB" id="9809784at2"/>
<evidence type="ECO:0000313" key="9">
    <source>
        <dbReference type="Proteomes" id="UP000027190"/>
    </source>
</evidence>
<dbReference type="PATRIC" id="fig|1280947.3.peg.1307"/>
<dbReference type="Proteomes" id="UP000027190">
    <property type="component" value="Unassembled WGS sequence"/>
</dbReference>
<keyword evidence="5" id="KW-0862">Zinc</keyword>
<dbReference type="Gene3D" id="3.30.70.360">
    <property type="match status" value="1"/>
</dbReference>
<dbReference type="Gene3D" id="3.40.630.10">
    <property type="entry name" value="Zn peptidases"/>
    <property type="match status" value="1"/>
</dbReference>
<keyword evidence="9" id="KW-1185">Reference proteome</keyword>
<dbReference type="SUPFAM" id="SSF53187">
    <property type="entry name" value="Zn-dependent exopeptidases"/>
    <property type="match status" value="1"/>
</dbReference>
<dbReference type="AlphaFoldDB" id="A0A062UJE7"/>
<evidence type="ECO:0000256" key="6">
    <source>
        <dbReference type="SAM" id="SignalP"/>
    </source>
</evidence>
<feature type="chain" id="PRO_5001619356" description="Peptidase M20 dimerisation domain-containing protein" evidence="6">
    <location>
        <begin position="25"/>
        <end position="460"/>
    </location>
</feature>
<dbReference type="Pfam" id="PF07687">
    <property type="entry name" value="M20_dimer"/>
    <property type="match status" value="1"/>
</dbReference>
<dbReference type="InterPro" id="IPR011650">
    <property type="entry name" value="Peptidase_M20_dimer"/>
</dbReference>
<evidence type="ECO:0000313" key="8">
    <source>
        <dbReference type="EMBL" id="KCZ59414.1"/>
    </source>
</evidence>
<keyword evidence="4" id="KW-0378">Hydrolase</keyword>
<dbReference type="GO" id="GO:0016787">
    <property type="term" value="F:hydrolase activity"/>
    <property type="evidence" value="ECO:0007669"/>
    <property type="project" value="UniProtKB-KW"/>
</dbReference>
<keyword evidence="6" id="KW-0732">Signal</keyword>
<evidence type="ECO:0000256" key="3">
    <source>
        <dbReference type="ARBA" id="ARBA00022723"/>
    </source>
</evidence>
<feature type="signal peptide" evidence="6">
    <location>
        <begin position="1"/>
        <end position="24"/>
    </location>
</feature>
<dbReference type="PANTHER" id="PTHR43808">
    <property type="entry name" value="ACETYLORNITHINE DEACETYLASE"/>
    <property type="match status" value="1"/>
</dbReference>
<keyword evidence="3" id="KW-0479">Metal-binding</keyword>
<accession>A0A062UJE7</accession>
<evidence type="ECO:0000256" key="5">
    <source>
        <dbReference type="ARBA" id="ARBA00022833"/>
    </source>
</evidence>
<evidence type="ECO:0000259" key="7">
    <source>
        <dbReference type="Pfam" id="PF07687"/>
    </source>
</evidence>